<dbReference type="Gene3D" id="3.30.420.10">
    <property type="entry name" value="Ribonuclease H-like superfamily/Ribonuclease H"/>
    <property type="match status" value="1"/>
</dbReference>
<dbReference type="PANTHER" id="PTHR37984:SF5">
    <property type="entry name" value="PROTEIN NYNRIN-LIKE"/>
    <property type="match status" value="1"/>
</dbReference>
<accession>A0AAN9B0B1</accession>
<dbReference type="InterPro" id="IPR012337">
    <property type="entry name" value="RNaseH-like_sf"/>
</dbReference>
<evidence type="ECO:0000256" key="1">
    <source>
        <dbReference type="SAM" id="MobiDB-lite"/>
    </source>
</evidence>
<feature type="domain" description="Integrase catalytic" evidence="2">
    <location>
        <begin position="174"/>
        <end position="340"/>
    </location>
</feature>
<dbReference type="Proteomes" id="UP001374579">
    <property type="component" value="Unassembled WGS sequence"/>
</dbReference>
<name>A0AAN9B0B1_9CAEN</name>
<protein>
    <recommendedName>
        <fullName evidence="2">Integrase catalytic domain-containing protein</fullName>
    </recommendedName>
</protein>
<dbReference type="InterPro" id="IPR001584">
    <property type="entry name" value="Integrase_cat-core"/>
</dbReference>
<evidence type="ECO:0000313" key="3">
    <source>
        <dbReference type="EMBL" id="KAK7095515.1"/>
    </source>
</evidence>
<dbReference type="PANTHER" id="PTHR37984">
    <property type="entry name" value="PROTEIN CBG26694"/>
    <property type="match status" value="1"/>
</dbReference>
<organism evidence="3 4">
    <name type="scientific">Littorina saxatilis</name>
    <dbReference type="NCBI Taxonomy" id="31220"/>
    <lineage>
        <taxon>Eukaryota</taxon>
        <taxon>Metazoa</taxon>
        <taxon>Spiralia</taxon>
        <taxon>Lophotrochozoa</taxon>
        <taxon>Mollusca</taxon>
        <taxon>Gastropoda</taxon>
        <taxon>Caenogastropoda</taxon>
        <taxon>Littorinimorpha</taxon>
        <taxon>Littorinoidea</taxon>
        <taxon>Littorinidae</taxon>
        <taxon>Littorina</taxon>
    </lineage>
</organism>
<evidence type="ECO:0000259" key="2">
    <source>
        <dbReference type="PROSITE" id="PS50994"/>
    </source>
</evidence>
<gene>
    <name evidence="3" type="ORF">V1264_006911</name>
</gene>
<dbReference type="SUPFAM" id="SSF53098">
    <property type="entry name" value="Ribonuclease H-like"/>
    <property type="match status" value="1"/>
</dbReference>
<proteinExistence type="predicted"/>
<dbReference type="GO" id="GO:0015074">
    <property type="term" value="P:DNA integration"/>
    <property type="evidence" value="ECO:0007669"/>
    <property type="project" value="InterPro"/>
</dbReference>
<dbReference type="EMBL" id="JBAMIC010000018">
    <property type="protein sequence ID" value="KAK7095515.1"/>
    <property type="molecule type" value="Genomic_DNA"/>
</dbReference>
<dbReference type="GO" id="GO:0003676">
    <property type="term" value="F:nucleic acid binding"/>
    <property type="evidence" value="ECO:0007669"/>
    <property type="project" value="InterPro"/>
</dbReference>
<evidence type="ECO:0000313" key="4">
    <source>
        <dbReference type="Proteomes" id="UP001374579"/>
    </source>
</evidence>
<sequence length="737" mass="82947">MRIVHDELKCLVTVKRKRILDFSLLQMTTMEEEQKRKFYELYGEYVARLSEKNRLTFSIDQAKYQKILSALSLEKGERCELGGHFKTWCHKTFKLHKIGSQSVLYCLRNSRPVVCKEDLYDTIKRCHIRVGHSGRTKTWAEVSANYAWIKHGLVLLFIGTCRECATRISIKKPPAGKPIISLGFMTRMQMDLIDFTSVPDGDYLWILHLRDHFSKFSWAFPLKSKRAAGVAECLMTTFSLFGAPRVLQSDNGKEFVAGVIKELASLWRGMTIINGRPRHPQSQGCVERGKGDLTVKLGKWLEANEEKGWVAGLPHIVYAINTSISETTGKSPFEVVYGQPPMTHCAVLEILAQQGIIDEEDVQDMFDGPQADIQGTDTEDAPRATVPSHDLEIMEEDAHELLDLNTPETSTADVRATTSDVTDEAPVTFLPPGSEIWEDVQQDVVLEETLETSENAEEALSVTDVRSTTTSENDTKDHDKSLRRKRGKEFNLLHEERVVARGIEIFGHNTVHGQRVDRTKQSVIQLIHVAKPAFTPLVNNPFEEPLSEGAFTLWEKENILPTESDDTPHAKVRKIATCNYLKAANKQQVNFDAKEAHLEKNFNVGDTVGIRIHEVDRTNTGARLLPCKILSVEQQGSETFYKVHTNGGLLKNKFKAVYMVDLRNVHFSQLQNVDVESLSEISFIKASRIVTHWTAKGSSACSCRGKCHNRKCKCKRAGLPCSTTCHPQSTTCTNTSS</sequence>
<feature type="region of interest" description="Disordered" evidence="1">
    <location>
        <begin position="451"/>
        <end position="483"/>
    </location>
</feature>
<dbReference type="InterPro" id="IPR036397">
    <property type="entry name" value="RNaseH_sf"/>
</dbReference>
<dbReference type="InterPro" id="IPR050951">
    <property type="entry name" value="Retrovirus_Pol_polyprotein"/>
</dbReference>
<keyword evidence="4" id="KW-1185">Reference proteome</keyword>
<dbReference type="Pfam" id="PF00665">
    <property type="entry name" value="rve"/>
    <property type="match status" value="1"/>
</dbReference>
<dbReference type="PROSITE" id="PS50994">
    <property type="entry name" value="INTEGRASE"/>
    <property type="match status" value="1"/>
</dbReference>
<reference evidence="3 4" key="1">
    <citation type="submission" date="2024-02" db="EMBL/GenBank/DDBJ databases">
        <title>Chromosome-scale genome assembly of the rough periwinkle Littorina saxatilis.</title>
        <authorList>
            <person name="De Jode A."/>
            <person name="Faria R."/>
            <person name="Formenti G."/>
            <person name="Sims Y."/>
            <person name="Smith T.P."/>
            <person name="Tracey A."/>
            <person name="Wood J.M.D."/>
            <person name="Zagrodzka Z.B."/>
            <person name="Johannesson K."/>
            <person name="Butlin R.K."/>
            <person name="Leder E.H."/>
        </authorList>
    </citation>
    <scope>NUCLEOTIDE SEQUENCE [LARGE SCALE GENOMIC DNA]</scope>
    <source>
        <strain evidence="3">Snail1</strain>
        <tissue evidence="3">Muscle</tissue>
    </source>
</reference>
<comment type="caution">
    <text evidence="3">The sequence shown here is derived from an EMBL/GenBank/DDBJ whole genome shotgun (WGS) entry which is preliminary data.</text>
</comment>
<dbReference type="AlphaFoldDB" id="A0AAN9B0B1"/>